<dbReference type="InterPro" id="IPR014030">
    <property type="entry name" value="Ketoacyl_synth_N"/>
</dbReference>
<evidence type="ECO:0000259" key="1">
    <source>
        <dbReference type="Pfam" id="PF00109"/>
    </source>
</evidence>
<dbReference type="Pfam" id="PF00109">
    <property type="entry name" value="ketoacyl-synt"/>
    <property type="match status" value="1"/>
</dbReference>
<protein>
    <recommendedName>
        <fullName evidence="1">Beta-ketoacyl synthase-like N-terminal domain-containing protein</fullName>
    </recommendedName>
</protein>
<accession>A0A429ZK02</accession>
<dbReference type="Gene3D" id="3.40.47.10">
    <property type="match status" value="1"/>
</dbReference>
<dbReference type="InterPro" id="IPR016039">
    <property type="entry name" value="Thiolase-like"/>
</dbReference>
<evidence type="ECO:0000313" key="2">
    <source>
        <dbReference type="EMBL" id="RST94012.1"/>
    </source>
</evidence>
<comment type="caution">
    <text evidence="2">The sequence shown here is derived from an EMBL/GenBank/DDBJ whole genome shotgun (WGS) entry which is preliminary data.</text>
</comment>
<proteinExistence type="predicted"/>
<dbReference type="SUPFAM" id="SSF53901">
    <property type="entry name" value="Thiolase-like"/>
    <property type="match status" value="1"/>
</dbReference>
<dbReference type="RefSeq" id="WP_170174785.1">
    <property type="nucleotide sequence ID" value="NZ_CAUQJP010000041.1"/>
</dbReference>
<sequence length="156" mass="17179">MTPRAQGIIYHADLLINDLGLESPYDLGSRWGIFVTTAYSHIENSYRFMDEAYETSPKFISPIFFPNAALNSLSGWLSVAFNVTGPNSTIYSLAVANPAKELAINALRSKTIDYALVIKTTEYTQLILENIPVAENQDSFSESLELVILAAPQSLA</sequence>
<gene>
    <name evidence="2" type="ORF">CBF35_11195</name>
</gene>
<dbReference type="EMBL" id="NGJU01000017">
    <property type="protein sequence ID" value="RST94012.1"/>
    <property type="molecule type" value="Genomic_DNA"/>
</dbReference>
<evidence type="ECO:0000313" key="3">
    <source>
        <dbReference type="Proteomes" id="UP000287239"/>
    </source>
</evidence>
<dbReference type="Proteomes" id="UP000287239">
    <property type="component" value="Unassembled WGS sequence"/>
</dbReference>
<dbReference type="GO" id="GO:0016746">
    <property type="term" value="F:acyltransferase activity"/>
    <property type="evidence" value="ECO:0007669"/>
    <property type="project" value="InterPro"/>
</dbReference>
<dbReference type="GeneID" id="98568941"/>
<keyword evidence="3" id="KW-1185">Reference proteome</keyword>
<reference evidence="2 3" key="1">
    <citation type="submission" date="2017-05" db="EMBL/GenBank/DDBJ databases">
        <title>Vagococcus spp. assemblies.</title>
        <authorList>
            <person name="Gulvik C.A."/>
        </authorList>
    </citation>
    <scope>NUCLEOTIDE SEQUENCE [LARGE SCALE GENOMIC DNA]</scope>
    <source>
        <strain evidence="2 3">NCFB 2777</strain>
    </source>
</reference>
<organism evidence="2 3">
    <name type="scientific">Vagococcus salmoninarum</name>
    <dbReference type="NCBI Taxonomy" id="2739"/>
    <lineage>
        <taxon>Bacteria</taxon>
        <taxon>Bacillati</taxon>
        <taxon>Bacillota</taxon>
        <taxon>Bacilli</taxon>
        <taxon>Lactobacillales</taxon>
        <taxon>Enterococcaceae</taxon>
        <taxon>Vagococcus</taxon>
    </lineage>
</organism>
<name>A0A429ZK02_9ENTE</name>
<feature type="domain" description="Beta-ketoacyl synthase-like N-terminal" evidence="1">
    <location>
        <begin position="9"/>
        <end position="117"/>
    </location>
</feature>
<dbReference type="AlphaFoldDB" id="A0A429ZK02"/>